<dbReference type="SUPFAM" id="SSF53822">
    <property type="entry name" value="Periplasmic binding protein-like I"/>
    <property type="match status" value="1"/>
</dbReference>
<dbReference type="InterPro" id="IPR000843">
    <property type="entry name" value="HTH_LacI"/>
</dbReference>
<dbReference type="Pfam" id="PF00356">
    <property type="entry name" value="LacI"/>
    <property type="match status" value="1"/>
</dbReference>
<dbReference type="PROSITE" id="PS00356">
    <property type="entry name" value="HTH_LACI_1"/>
    <property type="match status" value="1"/>
</dbReference>
<dbReference type="EMBL" id="CP012034">
    <property type="protein sequence ID" value="AKP67910.1"/>
    <property type="molecule type" value="Genomic_DNA"/>
</dbReference>
<reference evidence="6" key="1">
    <citation type="submission" date="2015-07" db="EMBL/GenBank/DDBJ databases">
        <title>Lactobacillus ginsenosidimutans/EMML 3141/ whole genome sequencing.</title>
        <authorList>
            <person name="Kim M.K."/>
            <person name="Im W.-T."/>
            <person name="Srinivasan S."/>
            <person name="Lee J.-J."/>
        </authorList>
    </citation>
    <scope>NUCLEOTIDE SEQUENCE [LARGE SCALE GENOMIC DNA]</scope>
    <source>
        <strain evidence="6">EMML 3041</strain>
    </source>
</reference>
<dbReference type="PROSITE" id="PS50932">
    <property type="entry name" value="HTH_LACI_2"/>
    <property type="match status" value="1"/>
</dbReference>
<dbReference type="AlphaFoldDB" id="A0A0H4R2G2"/>
<proteinExistence type="predicted"/>
<evidence type="ECO:0000313" key="6">
    <source>
        <dbReference type="Proteomes" id="UP000036106"/>
    </source>
</evidence>
<evidence type="ECO:0000256" key="3">
    <source>
        <dbReference type="ARBA" id="ARBA00023163"/>
    </source>
</evidence>
<keyword evidence="6" id="KW-1185">Reference proteome</keyword>
<feature type="domain" description="HTH lacI-type" evidence="4">
    <location>
        <begin position="3"/>
        <end position="58"/>
    </location>
</feature>
<dbReference type="Proteomes" id="UP000036106">
    <property type="component" value="Chromosome"/>
</dbReference>
<gene>
    <name evidence="5" type="ORF">ABM34_10465</name>
</gene>
<evidence type="ECO:0000259" key="4">
    <source>
        <dbReference type="PROSITE" id="PS50932"/>
    </source>
</evidence>
<name>A0A0H4R2G2_9LACO</name>
<dbReference type="Pfam" id="PF13377">
    <property type="entry name" value="Peripla_BP_3"/>
    <property type="match status" value="1"/>
</dbReference>
<dbReference type="PATRIC" id="fig|1007676.4.peg.2118"/>
<dbReference type="PANTHER" id="PTHR30146">
    <property type="entry name" value="LACI-RELATED TRANSCRIPTIONAL REPRESSOR"/>
    <property type="match status" value="1"/>
</dbReference>
<dbReference type="SUPFAM" id="SSF47413">
    <property type="entry name" value="lambda repressor-like DNA-binding domains"/>
    <property type="match status" value="1"/>
</dbReference>
<keyword evidence="3" id="KW-0804">Transcription</keyword>
<dbReference type="PRINTS" id="PR00036">
    <property type="entry name" value="HTHLACI"/>
</dbReference>
<keyword evidence="1" id="KW-0805">Transcription regulation</keyword>
<evidence type="ECO:0000256" key="2">
    <source>
        <dbReference type="ARBA" id="ARBA00023125"/>
    </source>
</evidence>
<dbReference type="KEGG" id="lgn:ABM34_10465"/>
<dbReference type="PANTHER" id="PTHR30146:SF109">
    <property type="entry name" value="HTH-TYPE TRANSCRIPTIONAL REGULATOR GALS"/>
    <property type="match status" value="1"/>
</dbReference>
<dbReference type="InterPro" id="IPR010982">
    <property type="entry name" value="Lambda_DNA-bd_dom_sf"/>
</dbReference>
<evidence type="ECO:0000313" key="5">
    <source>
        <dbReference type="EMBL" id="AKP67910.1"/>
    </source>
</evidence>
<accession>A0A0H4R2G2</accession>
<dbReference type="Gene3D" id="3.40.50.2300">
    <property type="match status" value="2"/>
</dbReference>
<dbReference type="STRING" id="1007676.ABM34_10465"/>
<dbReference type="CDD" id="cd01392">
    <property type="entry name" value="HTH_LacI"/>
    <property type="match status" value="1"/>
</dbReference>
<dbReference type="RefSeq" id="WP_048705579.1">
    <property type="nucleotide sequence ID" value="NZ_CP012034.1"/>
</dbReference>
<dbReference type="Gene3D" id="1.10.260.40">
    <property type="entry name" value="lambda repressor-like DNA-binding domains"/>
    <property type="match status" value="1"/>
</dbReference>
<dbReference type="OrthoDB" id="9784962at2"/>
<organism evidence="5 6">
    <name type="scientific">Companilactobacillus ginsenosidimutans</name>
    <dbReference type="NCBI Taxonomy" id="1007676"/>
    <lineage>
        <taxon>Bacteria</taxon>
        <taxon>Bacillati</taxon>
        <taxon>Bacillota</taxon>
        <taxon>Bacilli</taxon>
        <taxon>Lactobacillales</taxon>
        <taxon>Lactobacillaceae</taxon>
        <taxon>Companilactobacillus</taxon>
    </lineage>
</organism>
<keyword evidence="2" id="KW-0238">DNA-binding</keyword>
<dbReference type="GO" id="GO:0003700">
    <property type="term" value="F:DNA-binding transcription factor activity"/>
    <property type="evidence" value="ECO:0007669"/>
    <property type="project" value="TreeGrafter"/>
</dbReference>
<dbReference type="GO" id="GO:0000976">
    <property type="term" value="F:transcription cis-regulatory region binding"/>
    <property type="evidence" value="ECO:0007669"/>
    <property type="project" value="TreeGrafter"/>
</dbReference>
<dbReference type="InterPro" id="IPR028082">
    <property type="entry name" value="Peripla_BP_I"/>
</dbReference>
<dbReference type="SMART" id="SM00354">
    <property type="entry name" value="HTH_LACI"/>
    <property type="match status" value="1"/>
</dbReference>
<sequence>MAATIKDIALKAGVSAATVSRVLTNKEGFFGDKTAKKVRDAAKELGYRKNTSAMELVTKKSNDLAVIVNATKTNFSNSIIDGIQETAFPENLNVIILYAGDEDSERQKRAINTVVERSVMGVLLLSVDLAPENLEILQSANIPFCFLSISLDERNLPFISSDDFQIGYQATKYLIDQGHTKIGLAGLDYQHTITGTLRLNGYKKALSDAKIKFDEDWLSEGDYSYEAGKNTMSKYTAKTNLTAVVCGSDWAAIGVMNEARSLGLSVPENISIVAIDGTELCKIVQPQLTSVTQSFYEMGVSGVNWLLNKETRTEQSITPIEIHSRQSVRRLTMND</sequence>
<evidence type="ECO:0000256" key="1">
    <source>
        <dbReference type="ARBA" id="ARBA00023015"/>
    </source>
</evidence>
<dbReference type="InterPro" id="IPR046335">
    <property type="entry name" value="LacI/GalR-like_sensor"/>
</dbReference>
<protein>
    <submittedName>
        <fullName evidence="5">LacI family transcriptional regulator</fullName>
    </submittedName>
</protein>